<keyword evidence="1" id="KW-1133">Transmembrane helix</keyword>
<organism evidence="3 4">
    <name type="scientific">Candidatus Dechloromonas phosphorivorans</name>
    <dbReference type="NCBI Taxonomy" id="2899244"/>
    <lineage>
        <taxon>Bacteria</taxon>
        <taxon>Pseudomonadati</taxon>
        <taxon>Pseudomonadota</taxon>
        <taxon>Betaproteobacteria</taxon>
        <taxon>Rhodocyclales</taxon>
        <taxon>Azonexaceae</taxon>
        <taxon>Dechloromonas</taxon>
    </lineage>
</organism>
<feature type="transmembrane region" description="Helical" evidence="1">
    <location>
        <begin position="36"/>
        <end position="59"/>
    </location>
</feature>
<proteinExistence type="predicted"/>
<keyword evidence="1" id="KW-0812">Transmembrane</keyword>
<comment type="caution">
    <text evidence="3">The sequence shown here is derived from an EMBL/GenBank/DDBJ whole genome shotgun (WGS) entry which is preliminary data.</text>
</comment>
<evidence type="ECO:0000256" key="1">
    <source>
        <dbReference type="SAM" id="Phobius"/>
    </source>
</evidence>
<dbReference type="Proteomes" id="UP000808146">
    <property type="component" value="Unassembled WGS sequence"/>
</dbReference>
<name>A0A9D7LTU2_9RHOO</name>
<protein>
    <submittedName>
        <fullName evidence="3">TIGR02099 family protein</fullName>
    </submittedName>
</protein>
<dbReference type="Pfam" id="PF13116">
    <property type="entry name" value="YhdP"/>
    <property type="match status" value="1"/>
</dbReference>
<keyword evidence="1" id="KW-0472">Membrane</keyword>
<dbReference type="EMBL" id="JADKBR010000026">
    <property type="protein sequence ID" value="MBK8892319.1"/>
    <property type="molecule type" value="Genomic_DNA"/>
</dbReference>
<accession>A0A9D7LTU2</accession>
<sequence length="1290" mass="139831">MADSETLTALRRGFYYRLRWLWPLLDSALLRGTLRVVFWSLVAGWLVFAVLVLGLRYLVLPNLGNYHGEIEQAISRAVGQPVTIGSIEARWQRLNPDLLLDNVVIADRQGAPAFSLQAVEAVLSWSSLWRGQLTLALLAFERPVLHVRRDTNGRITVAGIDAEGESDPEFAQWVLDQKRIRIRNATVLWEDRLRGAPPLALEDLQFGLDNNGRNHRFGLSAAPPPELAARIDLRGEINGDLGEALEHLSGRVFVQMDYADLAGWRAWVDYPVYLPQGHGAARLWGDLAAGQGKLTADVALEDLRVRLGRKVPELALDSLRGRLMGRYKENDWALSGSKVELLAMDGTRVAPTDFQAEWKQDGPGGRISGSAAASFLDFAVLGKLASYLPLDPRSRGLLERHQPQGRISELRASWSRLGDDLDRYALKANFGDLGLLAGGYFPGAKGLSGLLELTEAGGSILLDCQQAGISLPAIFSEPDIALNLVRARANWKVAGDAVDVKLERLQFESADADGMASGSYRHTGEGPGMIDLAATLSRADGRAVWRYLPKVIGQDVRDWVRRGIVAGKASDAKLILKGNLADFPFRERDKGAFQITAKAADVKLDYVPGWPIIDGIDAVLSFGVGMRVVAERGNLLGARLSDVVAEIPDFETMDELLKIRGEAHGPTGEFLRFIEQSPVGEKIDHFTRDMRAKGDGRLTLALDIPLRRPQESRVQGDFRFQNNQLELLPALPPLTQVDGGLSITESAISAQEITGRVFGGPLKVSVRSQPDRVVVRAAGTANVAELGKHFAVPGRGMLAGSAAWKADIAVRRRNADFVVESDLVGIASRLPEPLAKEAMTPVALRVERVAANSGEQFSVVLGKVVRGEFVRRDDRLERAAIVLGEGAATLPDKGVAMSIALPRFDADAWKALAEGDGSSGAGTQATPPIDMVSLKTPVLRLFGHDYPQVDTVVRRRDDGWQIALNMQDAVGDLFWRGAGEGWLEGRLKRLMVRPAAEMTGKEPDLIKSLPGLSLVVDEFFVGEKALGRLEVKARNEKGAWQLDTLSLKNPDGALSGKAVWVTEGQQQTRLNFDLTSGDVGKLLDRLGYVDSVKRGSAKLSGDLKWDGPLTGIHYPSLSGQMTVDAEKGQFNKLEPGVGKLLGLLSLQSLPRRLTLDFRDIFSEGLAFDSIAGKMAVKSGIMRTAEPLRISSPAAQIDIQGETDLKNETQNLEVAVRPFVGGVAAAAGAATLFNPLLGAAALVAGAVLEKPISQMFSYSYHVTGTWADPKVEKLVQTSAQPVSGAAEGGRK</sequence>
<evidence type="ECO:0000259" key="2">
    <source>
        <dbReference type="Pfam" id="PF13116"/>
    </source>
</evidence>
<gene>
    <name evidence="3" type="ORF">IPN75_19110</name>
</gene>
<feature type="domain" description="YhdP central" evidence="2">
    <location>
        <begin position="35"/>
        <end position="1270"/>
    </location>
</feature>
<dbReference type="PANTHER" id="PTHR38690">
    <property type="entry name" value="PROTEASE-RELATED"/>
    <property type="match status" value="1"/>
</dbReference>
<reference evidence="3" key="1">
    <citation type="submission" date="2020-10" db="EMBL/GenBank/DDBJ databases">
        <title>Connecting structure to function with the recovery of over 1000 high-quality activated sludge metagenome-assembled genomes encoding full-length rRNA genes using long-read sequencing.</title>
        <authorList>
            <person name="Singleton C.M."/>
            <person name="Petriglieri F."/>
            <person name="Kristensen J.M."/>
            <person name="Kirkegaard R.H."/>
            <person name="Michaelsen T.Y."/>
            <person name="Andersen M.H."/>
            <person name="Karst S.M."/>
            <person name="Dueholm M.S."/>
            <person name="Nielsen P.H."/>
            <person name="Albertsen M."/>
        </authorList>
    </citation>
    <scope>NUCLEOTIDE SEQUENCE</scope>
    <source>
        <strain evidence="3">OdNE_18-Q3-R46-58_BAT3C.305</strain>
    </source>
</reference>
<dbReference type="InterPro" id="IPR025263">
    <property type="entry name" value="YhdP_central"/>
</dbReference>
<dbReference type="PANTHER" id="PTHR38690:SF1">
    <property type="entry name" value="PROTEASE"/>
    <property type="match status" value="1"/>
</dbReference>
<dbReference type="NCBIfam" id="TIGR02099">
    <property type="entry name" value="YhdP family protein"/>
    <property type="match status" value="1"/>
</dbReference>
<dbReference type="InterPro" id="IPR011836">
    <property type="entry name" value="YhdP"/>
</dbReference>
<evidence type="ECO:0000313" key="3">
    <source>
        <dbReference type="EMBL" id="MBK8892319.1"/>
    </source>
</evidence>
<evidence type="ECO:0000313" key="4">
    <source>
        <dbReference type="Proteomes" id="UP000808146"/>
    </source>
</evidence>